<accession>A0A2U1KUM7</accession>
<evidence type="ECO:0000313" key="2">
    <source>
        <dbReference type="Proteomes" id="UP000245207"/>
    </source>
</evidence>
<gene>
    <name evidence="1" type="ORF">CTI12_AA562420</name>
</gene>
<comment type="caution">
    <text evidence="1">The sequence shown here is derived from an EMBL/GenBank/DDBJ whole genome shotgun (WGS) entry which is preliminary data.</text>
</comment>
<proteinExistence type="predicted"/>
<keyword evidence="2" id="KW-1185">Reference proteome</keyword>
<reference evidence="1 2" key="1">
    <citation type="journal article" date="2018" name="Mol. Plant">
        <title>The genome of Artemisia annua provides insight into the evolution of Asteraceae family and artemisinin biosynthesis.</title>
        <authorList>
            <person name="Shen Q."/>
            <person name="Zhang L."/>
            <person name="Liao Z."/>
            <person name="Wang S."/>
            <person name="Yan T."/>
            <person name="Shi P."/>
            <person name="Liu M."/>
            <person name="Fu X."/>
            <person name="Pan Q."/>
            <person name="Wang Y."/>
            <person name="Lv Z."/>
            <person name="Lu X."/>
            <person name="Zhang F."/>
            <person name="Jiang W."/>
            <person name="Ma Y."/>
            <person name="Chen M."/>
            <person name="Hao X."/>
            <person name="Li L."/>
            <person name="Tang Y."/>
            <person name="Lv G."/>
            <person name="Zhou Y."/>
            <person name="Sun X."/>
            <person name="Brodelius P.E."/>
            <person name="Rose J.K.C."/>
            <person name="Tang K."/>
        </authorList>
    </citation>
    <scope>NUCLEOTIDE SEQUENCE [LARGE SCALE GENOMIC DNA]</scope>
    <source>
        <strain evidence="2">cv. Huhao1</strain>
        <tissue evidence="1">Leaf</tissue>
    </source>
</reference>
<name>A0A2U1KUM7_ARTAN</name>
<protein>
    <submittedName>
        <fullName evidence="1">Uncharacterized protein</fullName>
    </submittedName>
</protein>
<dbReference type="EMBL" id="PKPP01013773">
    <property type="protein sequence ID" value="PWA40469.1"/>
    <property type="molecule type" value="Genomic_DNA"/>
</dbReference>
<dbReference type="AlphaFoldDB" id="A0A2U1KUM7"/>
<dbReference type="Proteomes" id="UP000245207">
    <property type="component" value="Unassembled WGS sequence"/>
</dbReference>
<evidence type="ECO:0000313" key="1">
    <source>
        <dbReference type="EMBL" id="PWA40469.1"/>
    </source>
</evidence>
<organism evidence="1 2">
    <name type="scientific">Artemisia annua</name>
    <name type="common">Sweet wormwood</name>
    <dbReference type="NCBI Taxonomy" id="35608"/>
    <lineage>
        <taxon>Eukaryota</taxon>
        <taxon>Viridiplantae</taxon>
        <taxon>Streptophyta</taxon>
        <taxon>Embryophyta</taxon>
        <taxon>Tracheophyta</taxon>
        <taxon>Spermatophyta</taxon>
        <taxon>Magnoliopsida</taxon>
        <taxon>eudicotyledons</taxon>
        <taxon>Gunneridae</taxon>
        <taxon>Pentapetalae</taxon>
        <taxon>asterids</taxon>
        <taxon>campanulids</taxon>
        <taxon>Asterales</taxon>
        <taxon>Asteraceae</taxon>
        <taxon>Asteroideae</taxon>
        <taxon>Anthemideae</taxon>
        <taxon>Artemisiinae</taxon>
        <taxon>Artemisia</taxon>
    </lineage>
</organism>
<sequence>MGPLLLKFIRSVCRFPNLSSTQYTNSILAKKEADTAAVAQVLLRLPPIWKQGHLLELITKCKKMKQKHNKGVFTRYYAGHLMPKSVRLVLKQLERKWASRGTDNYRILRSKIYAKCLHNSWKEERS</sequence>